<dbReference type="EMBL" id="LBQC01000024">
    <property type="protein sequence ID" value="KKP71918.1"/>
    <property type="molecule type" value="Genomic_DNA"/>
</dbReference>
<dbReference type="Proteomes" id="UP000034457">
    <property type="component" value="Unassembled WGS sequence"/>
</dbReference>
<gene>
    <name evidence="1" type="ORF">UR68_C0024G0006</name>
</gene>
<dbReference type="STRING" id="1618478.UR68_C0024G0006"/>
<organism evidence="1 2">
    <name type="scientific">Candidatus Roizmanbacteria bacterium GW2011_GWA2_35_19</name>
    <dbReference type="NCBI Taxonomy" id="1618478"/>
    <lineage>
        <taxon>Bacteria</taxon>
        <taxon>Candidatus Roizmaniibacteriota</taxon>
    </lineage>
</organism>
<evidence type="ECO:0000313" key="2">
    <source>
        <dbReference type="Proteomes" id="UP000034457"/>
    </source>
</evidence>
<sequence length="211" mass="24641">MKINKINPEDLPRWQKILLVLGELSNMTTTPSKFEDIVVTAFKKFPQTFHLKGYEKYPDSGDLIHKPLYDMRPRGLLTANQKSFSLTEKGLTAINQLKKMISGKVETHLKPSREIAKVIDKILSSEGLLLFRKNQKDKILDTDLFYYLGVTVHTSKNEFLNRLDSIFYAINASSKFYPEEVHKLLMEYHKFIKNKFKELIKNMSQKIERNI</sequence>
<dbReference type="AlphaFoldDB" id="A0A0G0BRD8"/>
<reference evidence="1 2" key="1">
    <citation type="journal article" date="2015" name="Nature">
        <title>rRNA introns, odd ribosomes, and small enigmatic genomes across a large radiation of phyla.</title>
        <authorList>
            <person name="Brown C.T."/>
            <person name="Hug L.A."/>
            <person name="Thomas B.C."/>
            <person name="Sharon I."/>
            <person name="Castelle C.J."/>
            <person name="Singh A."/>
            <person name="Wilkins M.J."/>
            <person name="Williams K.H."/>
            <person name="Banfield J.F."/>
        </authorList>
    </citation>
    <scope>NUCLEOTIDE SEQUENCE [LARGE SCALE GENOMIC DNA]</scope>
</reference>
<evidence type="ECO:0000313" key="1">
    <source>
        <dbReference type="EMBL" id="KKP71918.1"/>
    </source>
</evidence>
<accession>A0A0G0BRD8</accession>
<protein>
    <submittedName>
        <fullName evidence="1">Uncharacterized protein</fullName>
    </submittedName>
</protein>
<name>A0A0G0BRD8_9BACT</name>
<proteinExistence type="predicted"/>
<comment type="caution">
    <text evidence="1">The sequence shown here is derived from an EMBL/GenBank/DDBJ whole genome shotgun (WGS) entry which is preliminary data.</text>
</comment>